<feature type="transmembrane region" description="Helical" evidence="8">
    <location>
        <begin position="263"/>
        <end position="283"/>
    </location>
</feature>
<accession>A0ABV2QC77</accession>
<sequence>MTPLPVSRLTVLACWLVLVLIWFVPLGWRALFSPDEGRYASIGLAMLQSGDWITPRLNGLLYFEKPIFQYWVTAASLAVFGINEFAARFWPATSGFLTIVAVGFTARRLWGPLSGAYAALLAAGTTWISANSHFLTLDMGLTFFQALSLCAFLIAQSDDAKERERRNAMWVCWAAMAGATLSKGLVGIVIPGATLVLYSLLQRQFGFWRRMHWGSGLLIYFGLAAPWFIAVSLKNPGFFDFFFIREHFRRFLTDEARRTGEAWYFVPVLLLGAMPWTTMLPQWLWGGSQREKSEAFQPARVLVIWSVFIFLFFSVSRSKLPSYILPMFPALALLGAYWLPRADPRRLRWHLLAPAAFWLVAVGAWFVTDWFVSETQPLTVVRPFMDMLASSGLVALLACVLAWWLLGRGRKLVAVALVSFASVMGVSTVMLGHDHYSYQMRSSKNVAAILEPYGTDVPVFAIRFYDQSMPFYLRRPVTLVDYRDEFTYGQNAAPDLWIPTVEGFVDRWQSLPRAAAVMTPDIYAQMLERKLPMRLVYEDPRRRVVVKPEEVKP</sequence>
<feature type="transmembrane region" description="Helical" evidence="8">
    <location>
        <begin position="412"/>
        <end position="432"/>
    </location>
</feature>
<feature type="domain" description="ArnT-like N-terminal" evidence="9">
    <location>
        <begin position="9"/>
        <end position="236"/>
    </location>
</feature>
<dbReference type="EMBL" id="JBEPSH010000007">
    <property type="protein sequence ID" value="MET4578641.1"/>
    <property type="molecule type" value="Genomic_DNA"/>
</dbReference>
<dbReference type="InterPro" id="IPR003342">
    <property type="entry name" value="ArnT-like_N"/>
</dbReference>
<evidence type="ECO:0000256" key="8">
    <source>
        <dbReference type="SAM" id="Phobius"/>
    </source>
</evidence>
<dbReference type="PANTHER" id="PTHR33908">
    <property type="entry name" value="MANNOSYLTRANSFERASE YKCB-RELATED"/>
    <property type="match status" value="1"/>
</dbReference>
<protein>
    <submittedName>
        <fullName evidence="11">4-amino-4-deoxy-L-arabinose transferase-like glycosyltransferase</fullName>
    </submittedName>
</protein>
<feature type="transmembrane region" description="Helical" evidence="8">
    <location>
        <begin position="384"/>
        <end position="406"/>
    </location>
</feature>
<comment type="subcellular location">
    <subcellularLocation>
        <location evidence="1">Cell membrane</location>
        <topology evidence="1">Multi-pass membrane protein</topology>
    </subcellularLocation>
</comment>
<dbReference type="Pfam" id="PF18583">
    <property type="entry name" value="Arnt_C"/>
    <property type="match status" value="1"/>
</dbReference>
<dbReference type="PANTHER" id="PTHR33908:SF3">
    <property type="entry name" value="UNDECAPRENYL PHOSPHATE-ALPHA-4-AMINO-4-DEOXY-L-ARABINOSE ARABINOSYL TRANSFERASE"/>
    <property type="match status" value="1"/>
</dbReference>
<feature type="transmembrane region" description="Helical" evidence="8">
    <location>
        <begin position="12"/>
        <end position="31"/>
    </location>
</feature>
<keyword evidence="7 8" id="KW-0472">Membrane</keyword>
<evidence type="ECO:0000259" key="9">
    <source>
        <dbReference type="Pfam" id="PF02366"/>
    </source>
</evidence>
<proteinExistence type="predicted"/>
<reference evidence="11 12" key="1">
    <citation type="submission" date="2024-06" db="EMBL/GenBank/DDBJ databases">
        <title>Sorghum-associated microbial communities from plants grown in Nebraska, USA.</title>
        <authorList>
            <person name="Schachtman D."/>
        </authorList>
    </citation>
    <scope>NUCLEOTIDE SEQUENCE [LARGE SCALE GENOMIC DNA]</scope>
    <source>
        <strain evidence="11 12">2709</strain>
    </source>
</reference>
<evidence type="ECO:0000259" key="10">
    <source>
        <dbReference type="Pfam" id="PF18583"/>
    </source>
</evidence>
<evidence type="ECO:0000256" key="7">
    <source>
        <dbReference type="ARBA" id="ARBA00023136"/>
    </source>
</evidence>
<feature type="transmembrane region" description="Helical" evidence="8">
    <location>
        <begin position="109"/>
        <end position="128"/>
    </location>
</feature>
<dbReference type="Pfam" id="PF02366">
    <property type="entry name" value="PMT"/>
    <property type="match status" value="1"/>
</dbReference>
<evidence type="ECO:0000256" key="4">
    <source>
        <dbReference type="ARBA" id="ARBA00022679"/>
    </source>
</evidence>
<evidence type="ECO:0000256" key="1">
    <source>
        <dbReference type="ARBA" id="ARBA00004651"/>
    </source>
</evidence>
<feature type="transmembrane region" description="Helical" evidence="8">
    <location>
        <begin position="295"/>
        <end position="313"/>
    </location>
</feature>
<keyword evidence="4" id="KW-0808">Transferase</keyword>
<evidence type="ECO:0000256" key="2">
    <source>
        <dbReference type="ARBA" id="ARBA00022475"/>
    </source>
</evidence>
<feature type="transmembrane region" description="Helical" evidence="8">
    <location>
        <begin position="218"/>
        <end position="243"/>
    </location>
</feature>
<dbReference type="Proteomes" id="UP001549320">
    <property type="component" value="Unassembled WGS sequence"/>
</dbReference>
<keyword evidence="5 8" id="KW-0812">Transmembrane</keyword>
<feature type="transmembrane region" description="Helical" evidence="8">
    <location>
        <begin position="67"/>
        <end position="89"/>
    </location>
</feature>
<dbReference type="RefSeq" id="WP_354446046.1">
    <property type="nucleotide sequence ID" value="NZ_JBEPSH010000007.1"/>
</dbReference>
<evidence type="ECO:0000256" key="5">
    <source>
        <dbReference type="ARBA" id="ARBA00022692"/>
    </source>
</evidence>
<evidence type="ECO:0000256" key="3">
    <source>
        <dbReference type="ARBA" id="ARBA00022676"/>
    </source>
</evidence>
<evidence type="ECO:0000313" key="11">
    <source>
        <dbReference type="EMBL" id="MET4578641.1"/>
    </source>
</evidence>
<keyword evidence="12" id="KW-1185">Reference proteome</keyword>
<evidence type="ECO:0000313" key="12">
    <source>
        <dbReference type="Proteomes" id="UP001549320"/>
    </source>
</evidence>
<keyword evidence="6 8" id="KW-1133">Transmembrane helix</keyword>
<dbReference type="InterPro" id="IPR050297">
    <property type="entry name" value="LipidA_mod_glycosyltrf_83"/>
</dbReference>
<evidence type="ECO:0000256" key="6">
    <source>
        <dbReference type="ARBA" id="ARBA00022989"/>
    </source>
</evidence>
<feature type="transmembrane region" description="Helical" evidence="8">
    <location>
        <begin position="167"/>
        <end position="198"/>
    </location>
</feature>
<name>A0ABV2QC77_9BURK</name>
<feature type="domain" description="Aminoarabinose transferase C-terminal" evidence="10">
    <location>
        <begin position="448"/>
        <end position="546"/>
    </location>
</feature>
<gene>
    <name evidence="11" type="ORF">ABIE13_003757</name>
</gene>
<feature type="transmembrane region" description="Helical" evidence="8">
    <location>
        <begin position="320"/>
        <end position="339"/>
    </location>
</feature>
<keyword evidence="3" id="KW-0328">Glycosyltransferase</keyword>
<dbReference type="InterPro" id="IPR040845">
    <property type="entry name" value="Arnt_C"/>
</dbReference>
<keyword evidence="2" id="KW-1003">Cell membrane</keyword>
<comment type="caution">
    <text evidence="11">The sequence shown here is derived from an EMBL/GenBank/DDBJ whole genome shotgun (WGS) entry which is preliminary data.</text>
</comment>
<organism evidence="11 12">
    <name type="scientific">Ottowia thiooxydans</name>
    <dbReference type="NCBI Taxonomy" id="219182"/>
    <lineage>
        <taxon>Bacteria</taxon>
        <taxon>Pseudomonadati</taxon>
        <taxon>Pseudomonadota</taxon>
        <taxon>Betaproteobacteria</taxon>
        <taxon>Burkholderiales</taxon>
        <taxon>Comamonadaceae</taxon>
        <taxon>Ottowia</taxon>
    </lineage>
</organism>
<feature type="transmembrane region" description="Helical" evidence="8">
    <location>
        <begin position="351"/>
        <end position="372"/>
    </location>
</feature>